<evidence type="ECO:0000313" key="3">
    <source>
        <dbReference type="Proteomes" id="UP000027644"/>
    </source>
</evidence>
<dbReference type="PANTHER" id="PTHR30373:SF8">
    <property type="entry name" value="BLL7265 PROTEIN"/>
    <property type="match status" value="1"/>
</dbReference>
<accession>A0A074VDJ4</accession>
<dbReference type="Proteomes" id="UP000027644">
    <property type="component" value="Unassembled WGS sequence"/>
</dbReference>
<dbReference type="Pfam" id="PF04536">
    <property type="entry name" value="TPM_phosphatase"/>
    <property type="match status" value="1"/>
</dbReference>
<protein>
    <submittedName>
        <fullName evidence="2">Putative membrane protein</fullName>
    </submittedName>
</protein>
<organism evidence="2 3">
    <name type="scientific">Snodgrassella alvi SCGC AB-598-J21</name>
    <dbReference type="NCBI Taxonomy" id="1385367"/>
    <lineage>
        <taxon>Bacteria</taxon>
        <taxon>Pseudomonadati</taxon>
        <taxon>Pseudomonadota</taxon>
        <taxon>Betaproteobacteria</taxon>
        <taxon>Neisseriales</taxon>
        <taxon>Neisseriaceae</taxon>
        <taxon>Snodgrassella</taxon>
    </lineage>
</organism>
<name>A0A074VDJ4_9NEIS</name>
<dbReference type="AlphaFoldDB" id="A0A074VDJ4"/>
<reference evidence="2 3" key="1">
    <citation type="journal article" date="2014" name="PLoS Genet.">
        <title>Hidden diversity in honey bee gut symbionts detected by single-cell genomics.</title>
        <authorList>
            <person name="Engel P."/>
            <person name="Stepanauskas R."/>
            <person name="Moran N."/>
        </authorList>
    </citation>
    <scope>NUCLEOTIDE SEQUENCE [LARGE SCALE GENOMIC DNA]</scope>
    <source>
        <strain evidence="2 3">SCGC AB-598-J21</strain>
    </source>
</reference>
<dbReference type="Gene3D" id="3.10.310.50">
    <property type="match status" value="1"/>
</dbReference>
<evidence type="ECO:0000313" key="2">
    <source>
        <dbReference type="EMBL" id="KEQ00565.1"/>
    </source>
</evidence>
<dbReference type="EMBL" id="AVQL01000449">
    <property type="protein sequence ID" value="KEQ00565.1"/>
    <property type="molecule type" value="Genomic_DNA"/>
</dbReference>
<evidence type="ECO:0000259" key="1">
    <source>
        <dbReference type="Pfam" id="PF04536"/>
    </source>
</evidence>
<dbReference type="PANTHER" id="PTHR30373">
    <property type="entry name" value="UPF0603 PROTEIN YGCG"/>
    <property type="match status" value="1"/>
</dbReference>
<comment type="caution">
    <text evidence="2">The sequence shown here is derived from an EMBL/GenBank/DDBJ whole genome shotgun (WGS) entry which is preliminary data.</text>
</comment>
<proteinExistence type="predicted"/>
<sequence>MKSDIQEKAECTSLNKLNMQLLPRIWRHWVNPRQRVSKYFPALALQQLTEQITLSEQRHTGQLRFVIESSLDTANLCHHTTARQRAQYWFGNLGIWDTAEKSGILVYVLFADRAVEIIADRGINTCVSMVHWQQICNRITQAFQHHRYMDGLTAGLDELTELLVQYFPRTHAGTNELADEVILR</sequence>
<gene>
    <name evidence="2" type="ORF">SASC598J21_017110</name>
</gene>
<dbReference type="InterPro" id="IPR007621">
    <property type="entry name" value="TPM_dom"/>
</dbReference>
<feature type="domain" description="TPM" evidence="1">
    <location>
        <begin position="45"/>
        <end position="160"/>
    </location>
</feature>